<gene>
    <name evidence="4" type="ORF">NSPZN2_11347</name>
</gene>
<dbReference type="SUPFAM" id="SSF52038">
    <property type="entry name" value="Barstar-related"/>
    <property type="match status" value="1"/>
</dbReference>
<comment type="similarity">
    <text evidence="1">Belongs to the barstar family.</text>
</comment>
<dbReference type="InterPro" id="IPR035905">
    <property type="entry name" value="Barstar-like_sf"/>
</dbReference>
<organism evidence="4 5">
    <name type="scientific">Nitrospira defluvii</name>
    <dbReference type="NCBI Taxonomy" id="330214"/>
    <lineage>
        <taxon>Bacteria</taxon>
        <taxon>Pseudomonadati</taxon>
        <taxon>Nitrospirota</taxon>
        <taxon>Nitrospiria</taxon>
        <taxon>Nitrospirales</taxon>
        <taxon>Nitrospiraceae</taxon>
        <taxon>Nitrospira</taxon>
    </lineage>
</organism>
<evidence type="ECO:0000313" key="5">
    <source>
        <dbReference type="Proteomes" id="UP000675880"/>
    </source>
</evidence>
<protein>
    <submittedName>
        <fullName evidence="4">Barstar domain-containing protein</fullName>
    </submittedName>
</protein>
<proteinExistence type="inferred from homology"/>
<dbReference type="CDD" id="cd05141">
    <property type="entry name" value="Barstar_evA4336-like"/>
    <property type="match status" value="1"/>
</dbReference>
<dbReference type="RefSeq" id="WP_213041106.1">
    <property type="nucleotide sequence ID" value="NZ_CAJNBJ010000001.1"/>
</dbReference>
<feature type="region of interest" description="Disordered" evidence="2">
    <location>
        <begin position="146"/>
        <end position="178"/>
    </location>
</feature>
<evidence type="ECO:0000256" key="1">
    <source>
        <dbReference type="ARBA" id="ARBA00006845"/>
    </source>
</evidence>
<evidence type="ECO:0000256" key="2">
    <source>
        <dbReference type="SAM" id="MobiDB-lite"/>
    </source>
</evidence>
<reference evidence="4 5" key="1">
    <citation type="submission" date="2021-02" db="EMBL/GenBank/DDBJ databases">
        <authorList>
            <person name="Han P."/>
        </authorList>
    </citation>
    <scope>NUCLEOTIDE SEQUENCE [LARGE SCALE GENOMIC DNA]</scope>
    <source>
        <strain evidence="4">Candidatus Nitrospira sp. ZN2</strain>
    </source>
</reference>
<accession>A0ABM8QT25</accession>
<feature type="domain" description="Barstar (barnase inhibitor)" evidence="3">
    <location>
        <begin position="39"/>
        <end position="137"/>
    </location>
</feature>
<dbReference type="Proteomes" id="UP000675880">
    <property type="component" value="Unassembled WGS sequence"/>
</dbReference>
<comment type="caution">
    <text evidence="4">The sequence shown here is derived from an EMBL/GenBank/DDBJ whole genome shotgun (WGS) entry which is preliminary data.</text>
</comment>
<evidence type="ECO:0000259" key="3">
    <source>
        <dbReference type="Pfam" id="PF01337"/>
    </source>
</evidence>
<name>A0ABM8QT25_9BACT</name>
<dbReference type="Gene3D" id="3.30.370.10">
    <property type="entry name" value="Barstar-like"/>
    <property type="match status" value="1"/>
</dbReference>
<dbReference type="EMBL" id="CAJNBJ010000001">
    <property type="protein sequence ID" value="CAE6713746.1"/>
    <property type="molecule type" value="Genomic_DNA"/>
</dbReference>
<dbReference type="InterPro" id="IPR000468">
    <property type="entry name" value="Barstar"/>
</dbReference>
<sequence>MSLTALQSIKKPWAHLLVHAEGEALDKLLSVPAHFITKIISGKKCRTKAGLLDEFSRVFSFPDYFGHNWDALEECLADLDWLPAKGYLIVVTDADQVLTKPDEEDDFETFVEILNEAGEAWSLKESEDATGDGLPFHAVLAVSERHKRSRHNWFAPPLAMERKTPKSAGTKGSKPSGR</sequence>
<evidence type="ECO:0000313" key="4">
    <source>
        <dbReference type="EMBL" id="CAE6713746.1"/>
    </source>
</evidence>
<dbReference type="Pfam" id="PF01337">
    <property type="entry name" value="Barstar"/>
    <property type="match status" value="1"/>
</dbReference>
<keyword evidence="5" id="KW-1185">Reference proteome</keyword>